<dbReference type="InterPro" id="IPR028082">
    <property type="entry name" value="Peripla_BP_I"/>
</dbReference>
<dbReference type="CDD" id="cd01392">
    <property type="entry name" value="HTH_LacI"/>
    <property type="match status" value="1"/>
</dbReference>
<dbReference type="OrthoDB" id="9796186at2"/>
<sequence length="329" mass="37105">MITLKDIAREAGVSVMTVSRVINGNQSKVSEETTQKVLAIIKKSGYVPNSSARSLSSKNSRIVSIIMRGEGSSLKDSYNSIMLGNITQYAQQHGYYVMLHFIDDYHDITRRLNTWNVDGAIFLGTFDNDMLQIQETNQIPLVFIDSYSPVRQVINVGIDDYKGGVLAAKYFIEHGHRDLAFLSFNIKSSGVCKHRLEGFKDTIENAGLTLKPEHILETDDNTHLAEKILNFKEPVTAIFTTSDMLAIRLINEMTDRNIKVPEDYSVIGFDDLPFCRYITPKLTTISQDIDRKAELASNILFRHINNHDLPTESTVLDVQLVERNSVKSI</sequence>
<dbReference type="SUPFAM" id="SSF47413">
    <property type="entry name" value="lambda repressor-like DNA-binding domains"/>
    <property type="match status" value="1"/>
</dbReference>
<dbReference type="Pfam" id="PF13377">
    <property type="entry name" value="Peripla_BP_3"/>
    <property type="match status" value="1"/>
</dbReference>
<dbReference type="GO" id="GO:0003700">
    <property type="term" value="F:DNA-binding transcription factor activity"/>
    <property type="evidence" value="ECO:0007669"/>
    <property type="project" value="TreeGrafter"/>
</dbReference>
<name>A0A1V4IMW1_9CLOT</name>
<reference evidence="5 6" key="1">
    <citation type="submission" date="2017-03" db="EMBL/GenBank/DDBJ databases">
        <title>Genome sequence of Clostridium oryzae DSM 28571.</title>
        <authorList>
            <person name="Poehlein A."/>
            <person name="Daniel R."/>
        </authorList>
    </citation>
    <scope>NUCLEOTIDE SEQUENCE [LARGE SCALE GENOMIC DNA]</scope>
    <source>
        <strain evidence="5 6">DSM 28571</strain>
    </source>
</reference>
<evidence type="ECO:0000256" key="2">
    <source>
        <dbReference type="ARBA" id="ARBA00023125"/>
    </source>
</evidence>
<comment type="caution">
    <text evidence="5">The sequence shown here is derived from an EMBL/GenBank/DDBJ whole genome shotgun (WGS) entry which is preliminary data.</text>
</comment>
<organism evidence="5 6">
    <name type="scientific">Clostridium oryzae</name>
    <dbReference type="NCBI Taxonomy" id="1450648"/>
    <lineage>
        <taxon>Bacteria</taxon>
        <taxon>Bacillati</taxon>
        <taxon>Bacillota</taxon>
        <taxon>Clostridia</taxon>
        <taxon>Eubacteriales</taxon>
        <taxon>Clostridiaceae</taxon>
        <taxon>Clostridium</taxon>
    </lineage>
</organism>
<dbReference type="RefSeq" id="WP_079424685.1">
    <property type="nucleotide sequence ID" value="NZ_MZGV01000024.1"/>
</dbReference>
<dbReference type="PROSITE" id="PS00356">
    <property type="entry name" value="HTH_LACI_1"/>
    <property type="match status" value="1"/>
</dbReference>
<keyword evidence="3" id="KW-0804">Transcription</keyword>
<keyword evidence="2" id="KW-0238">DNA-binding</keyword>
<dbReference type="STRING" id="1450648.CLORY_23910"/>
<feature type="domain" description="HTH lacI-type" evidence="4">
    <location>
        <begin position="2"/>
        <end position="57"/>
    </location>
</feature>
<dbReference type="AlphaFoldDB" id="A0A1V4IMW1"/>
<dbReference type="PANTHER" id="PTHR30146:SF24">
    <property type="entry name" value="XYLOSE OPERON REGULATORY PROTEIN"/>
    <property type="match status" value="1"/>
</dbReference>
<protein>
    <submittedName>
        <fullName evidence="5">HTH-type transcriptional repressor CytR</fullName>
    </submittedName>
</protein>
<evidence type="ECO:0000313" key="5">
    <source>
        <dbReference type="EMBL" id="OPJ61179.1"/>
    </source>
</evidence>
<dbReference type="Gene3D" id="1.10.260.40">
    <property type="entry name" value="lambda repressor-like DNA-binding domains"/>
    <property type="match status" value="1"/>
</dbReference>
<evidence type="ECO:0000259" key="4">
    <source>
        <dbReference type="PROSITE" id="PS50932"/>
    </source>
</evidence>
<dbReference type="EMBL" id="MZGV01000024">
    <property type="protein sequence ID" value="OPJ61179.1"/>
    <property type="molecule type" value="Genomic_DNA"/>
</dbReference>
<keyword evidence="1" id="KW-0805">Transcription regulation</keyword>
<dbReference type="InterPro" id="IPR046335">
    <property type="entry name" value="LacI/GalR-like_sensor"/>
</dbReference>
<proteinExistence type="predicted"/>
<dbReference type="SMART" id="SM00354">
    <property type="entry name" value="HTH_LACI"/>
    <property type="match status" value="1"/>
</dbReference>
<evidence type="ECO:0000313" key="6">
    <source>
        <dbReference type="Proteomes" id="UP000190080"/>
    </source>
</evidence>
<accession>A0A1V4IMW1</accession>
<dbReference type="Gene3D" id="3.40.50.2300">
    <property type="match status" value="2"/>
</dbReference>
<keyword evidence="6" id="KW-1185">Reference proteome</keyword>
<evidence type="ECO:0000256" key="3">
    <source>
        <dbReference type="ARBA" id="ARBA00023163"/>
    </source>
</evidence>
<dbReference type="GO" id="GO:0000976">
    <property type="term" value="F:transcription cis-regulatory region binding"/>
    <property type="evidence" value="ECO:0007669"/>
    <property type="project" value="TreeGrafter"/>
</dbReference>
<dbReference type="Pfam" id="PF00356">
    <property type="entry name" value="LacI"/>
    <property type="match status" value="1"/>
</dbReference>
<dbReference type="Proteomes" id="UP000190080">
    <property type="component" value="Unassembled WGS sequence"/>
</dbReference>
<dbReference type="PANTHER" id="PTHR30146">
    <property type="entry name" value="LACI-RELATED TRANSCRIPTIONAL REPRESSOR"/>
    <property type="match status" value="1"/>
</dbReference>
<dbReference type="PRINTS" id="PR00036">
    <property type="entry name" value="HTHLACI"/>
</dbReference>
<evidence type="ECO:0000256" key="1">
    <source>
        <dbReference type="ARBA" id="ARBA00023015"/>
    </source>
</evidence>
<dbReference type="PROSITE" id="PS50932">
    <property type="entry name" value="HTH_LACI_2"/>
    <property type="match status" value="1"/>
</dbReference>
<dbReference type="CDD" id="cd06267">
    <property type="entry name" value="PBP1_LacI_sugar_binding-like"/>
    <property type="match status" value="1"/>
</dbReference>
<dbReference type="InterPro" id="IPR010982">
    <property type="entry name" value="Lambda_DNA-bd_dom_sf"/>
</dbReference>
<dbReference type="SUPFAM" id="SSF53822">
    <property type="entry name" value="Periplasmic binding protein-like I"/>
    <property type="match status" value="1"/>
</dbReference>
<dbReference type="InterPro" id="IPR000843">
    <property type="entry name" value="HTH_LacI"/>
</dbReference>
<gene>
    <name evidence="5" type="primary">cytR_3</name>
    <name evidence="5" type="ORF">CLORY_23910</name>
</gene>